<keyword evidence="1" id="KW-0812">Transmembrane</keyword>
<feature type="transmembrane region" description="Helical" evidence="1">
    <location>
        <begin position="57"/>
        <end position="74"/>
    </location>
</feature>
<gene>
    <name evidence="2" type="ORF">WAE58_20640</name>
</gene>
<dbReference type="Proteomes" id="UP001378956">
    <property type="component" value="Unassembled WGS sequence"/>
</dbReference>
<evidence type="ECO:0000313" key="2">
    <source>
        <dbReference type="EMBL" id="MEJ2904865.1"/>
    </source>
</evidence>
<organism evidence="2 3">
    <name type="scientific">Pedobacter panaciterrae</name>
    <dbReference type="NCBI Taxonomy" id="363849"/>
    <lineage>
        <taxon>Bacteria</taxon>
        <taxon>Pseudomonadati</taxon>
        <taxon>Bacteroidota</taxon>
        <taxon>Sphingobacteriia</taxon>
        <taxon>Sphingobacteriales</taxon>
        <taxon>Sphingobacteriaceae</taxon>
        <taxon>Pedobacter</taxon>
    </lineage>
</organism>
<comment type="caution">
    <text evidence="2">The sequence shown here is derived from an EMBL/GenBank/DDBJ whole genome shotgun (WGS) entry which is preliminary data.</text>
</comment>
<dbReference type="EMBL" id="JBBEUB010000008">
    <property type="protein sequence ID" value="MEJ2904865.1"/>
    <property type="molecule type" value="Genomic_DNA"/>
</dbReference>
<protein>
    <submittedName>
        <fullName evidence="2">Uncharacterized protein</fullName>
    </submittedName>
</protein>
<feature type="transmembrane region" description="Helical" evidence="1">
    <location>
        <begin position="136"/>
        <end position="157"/>
    </location>
</feature>
<feature type="transmembrane region" description="Helical" evidence="1">
    <location>
        <begin position="20"/>
        <end position="37"/>
    </location>
</feature>
<keyword evidence="1" id="KW-0472">Membrane</keyword>
<keyword evidence="3" id="KW-1185">Reference proteome</keyword>
<evidence type="ECO:0000313" key="3">
    <source>
        <dbReference type="Proteomes" id="UP001378956"/>
    </source>
</evidence>
<evidence type="ECO:0000256" key="1">
    <source>
        <dbReference type="SAM" id="Phobius"/>
    </source>
</evidence>
<keyword evidence="1" id="KW-1133">Transmembrane helix</keyword>
<proteinExistence type="predicted"/>
<dbReference type="RefSeq" id="WP_172661124.1">
    <property type="nucleotide sequence ID" value="NZ_CBFGNQ010000008.1"/>
</dbReference>
<reference evidence="2 3" key="1">
    <citation type="submission" date="2024-03" db="EMBL/GenBank/DDBJ databases">
        <title>Sequence of Lycoming College Course Isolates.</title>
        <authorList>
            <person name="Plotts O."/>
            <person name="Newman J."/>
        </authorList>
    </citation>
    <scope>NUCLEOTIDE SEQUENCE [LARGE SCALE GENOMIC DNA]</scope>
    <source>
        <strain evidence="2 3">CJB-3</strain>
    </source>
</reference>
<accession>A0ABU8NRI9</accession>
<feature type="transmembrane region" description="Helical" evidence="1">
    <location>
        <begin position="104"/>
        <end position="124"/>
    </location>
</feature>
<sequence length="166" mass="18567">MLKDLKSDGMVLKRLVLRNLPLYFIPNVIANTIIPYFSFKNLNAVHLFEGEYCIARFLLPMALLLPFIITFDILKKTIALSEEGKAGFVLPDNFTKNKFMFKMAGINGVTTSSVILFCMLAVQLSIPKDYSFNGKLLSILLGALAGTLSIVFTLWPIKKIKELKSA</sequence>
<name>A0ABU8NRI9_9SPHI</name>